<keyword evidence="1" id="KW-1133">Transmembrane helix</keyword>
<dbReference type="Proteomes" id="UP000325787">
    <property type="component" value="Chromosome"/>
</dbReference>
<name>A0A5Q0HCC0_SACSY</name>
<sequence>MSSDPTPRRATRSNRTPSLVIAGVGLLVLVVFGLVWPSIRAGGFAASGAVITGSVLVPAILLVFLGIWGRRGA</sequence>
<reference evidence="3" key="1">
    <citation type="journal article" date="2021" name="Curr. Microbiol.">
        <title>Complete genome of nocamycin-producing strain Saccharothrix syringae NRRL B-16468 reveals the biosynthetic potential for secondary metabolites.</title>
        <authorList>
            <person name="Mo X."/>
            <person name="Yang S."/>
        </authorList>
    </citation>
    <scope>NUCLEOTIDE SEQUENCE [LARGE SCALE GENOMIC DNA]</scope>
    <source>
        <strain evidence="3">ATCC 51364 / DSM 43886 / JCM 6844 / KCTC 9398 / NBRC 14523 / NRRL B-16468 / INA 2240</strain>
    </source>
</reference>
<protein>
    <submittedName>
        <fullName evidence="2">Uncharacterized protein</fullName>
    </submittedName>
</protein>
<proteinExistence type="predicted"/>
<feature type="transmembrane region" description="Helical" evidence="1">
    <location>
        <begin position="20"/>
        <end position="39"/>
    </location>
</feature>
<organism evidence="2 3">
    <name type="scientific">Saccharothrix syringae</name>
    <name type="common">Nocardiopsis syringae</name>
    <dbReference type="NCBI Taxonomy" id="103733"/>
    <lineage>
        <taxon>Bacteria</taxon>
        <taxon>Bacillati</taxon>
        <taxon>Actinomycetota</taxon>
        <taxon>Actinomycetes</taxon>
        <taxon>Pseudonocardiales</taxon>
        <taxon>Pseudonocardiaceae</taxon>
        <taxon>Saccharothrix</taxon>
    </lineage>
</organism>
<keyword evidence="1" id="KW-0472">Membrane</keyword>
<dbReference type="EMBL" id="CP034550">
    <property type="protein sequence ID" value="QFZ23896.1"/>
    <property type="molecule type" value="Genomic_DNA"/>
</dbReference>
<dbReference type="RefSeq" id="WP_033428211.1">
    <property type="nucleotide sequence ID" value="NZ_CP034550.1"/>
</dbReference>
<accession>A0A5Q0HCC0</accession>
<gene>
    <name evidence="2" type="ORF">EKG83_46380</name>
</gene>
<dbReference type="OrthoDB" id="3699521at2"/>
<dbReference type="AlphaFoldDB" id="A0A5Q0HCC0"/>
<keyword evidence="3" id="KW-1185">Reference proteome</keyword>
<evidence type="ECO:0000313" key="2">
    <source>
        <dbReference type="EMBL" id="QFZ23896.1"/>
    </source>
</evidence>
<keyword evidence="1" id="KW-0812">Transmembrane</keyword>
<evidence type="ECO:0000256" key="1">
    <source>
        <dbReference type="SAM" id="Phobius"/>
    </source>
</evidence>
<feature type="transmembrane region" description="Helical" evidence="1">
    <location>
        <begin position="45"/>
        <end position="68"/>
    </location>
</feature>
<dbReference type="KEGG" id="ssyi:EKG83_46380"/>
<evidence type="ECO:0000313" key="3">
    <source>
        <dbReference type="Proteomes" id="UP000325787"/>
    </source>
</evidence>